<sequence length="281" mass="30950">MSDGGLIERDYDGSPDSSSGGTSTEKSPVDLLYSWLEAFTDEVLVDREKLEMTLLISSDIFLITSLSSDGYEKIKNMSTIGLKPVGVSDGDAIVIVYTKSEDSIYERSVNYGIKEVATGLLIRFHEKHIDEAKDVFDPEFIVRLDDSRVLAAVTDSELYDPNTGILYSGSNQFSLTTISHWENEIGDSILMTQDLKRVVDLKFRSDVLSDSMIDPDGKSRSSKVSLPLLVVTVSTATLFALLVVSGGLSIDFRYHEHIGIIALIALNVAIFYQDLNESVAQ</sequence>
<dbReference type="KEGG" id="nvr:FEJ81_09895"/>
<dbReference type="GeneID" id="40265586"/>
<keyword evidence="2" id="KW-0812">Transmembrane</keyword>
<dbReference type="EMBL" id="CP040330">
    <property type="protein sequence ID" value="QCS42654.1"/>
    <property type="molecule type" value="Genomic_DNA"/>
</dbReference>
<reference evidence="4" key="1">
    <citation type="submission" date="2019-05" db="EMBL/GenBank/DDBJ databases">
        <title>Genome sequence and methylation pattern of the halophilic Archaeon Natrinema versiforme BOL5-4.</title>
        <authorList>
            <person name="DasSarma P."/>
            <person name="Anton B.P."/>
            <person name="DasSarma S.L."/>
            <person name="Martinez F.L."/>
            <person name="Guzman D."/>
            <person name="Roberts R.J."/>
            <person name="DasSarma S."/>
        </authorList>
    </citation>
    <scope>NUCLEOTIDE SEQUENCE [LARGE SCALE GENOMIC DNA]</scope>
    <source>
        <strain evidence="4">BOL5-4</strain>
    </source>
</reference>
<feature type="transmembrane region" description="Helical" evidence="2">
    <location>
        <begin position="228"/>
        <end position="248"/>
    </location>
</feature>
<proteinExistence type="predicted"/>
<evidence type="ECO:0000256" key="2">
    <source>
        <dbReference type="SAM" id="Phobius"/>
    </source>
</evidence>
<keyword evidence="2" id="KW-1133">Transmembrane helix</keyword>
<feature type="transmembrane region" description="Helical" evidence="2">
    <location>
        <begin position="254"/>
        <end position="272"/>
    </location>
</feature>
<feature type="compositionally biased region" description="Low complexity" evidence="1">
    <location>
        <begin position="14"/>
        <end position="24"/>
    </location>
</feature>
<feature type="region of interest" description="Disordered" evidence="1">
    <location>
        <begin position="1"/>
        <end position="26"/>
    </location>
</feature>
<name>A0A4P8WHL4_9EURY</name>
<evidence type="ECO:0000313" key="3">
    <source>
        <dbReference type="EMBL" id="QCS42654.1"/>
    </source>
</evidence>
<keyword evidence="2" id="KW-0472">Membrane</keyword>
<accession>A0A4P8WHL4</accession>
<dbReference type="RefSeq" id="WP_138245137.1">
    <property type="nucleotide sequence ID" value="NZ_CP040330.1"/>
</dbReference>
<dbReference type="AlphaFoldDB" id="A0A4P8WHL4"/>
<organism evidence="3 4">
    <name type="scientific">Natrinema versiforme</name>
    <dbReference type="NCBI Taxonomy" id="88724"/>
    <lineage>
        <taxon>Archaea</taxon>
        <taxon>Methanobacteriati</taxon>
        <taxon>Methanobacteriota</taxon>
        <taxon>Stenosarchaea group</taxon>
        <taxon>Halobacteria</taxon>
        <taxon>Halobacteriales</taxon>
        <taxon>Natrialbaceae</taxon>
        <taxon>Natrinema</taxon>
    </lineage>
</organism>
<gene>
    <name evidence="3" type="ORF">FEJ81_09895</name>
</gene>
<protein>
    <submittedName>
        <fullName evidence="3">Uncharacterized protein</fullName>
    </submittedName>
</protein>
<evidence type="ECO:0000256" key="1">
    <source>
        <dbReference type="SAM" id="MobiDB-lite"/>
    </source>
</evidence>
<evidence type="ECO:0000313" key="4">
    <source>
        <dbReference type="Proteomes" id="UP000302218"/>
    </source>
</evidence>
<feature type="compositionally biased region" description="Basic and acidic residues" evidence="1">
    <location>
        <begin position="1"/>
        <end position="12"/>
    </location>
</feature>
<dbReference type="Proteomes" id="UP000302218">
    <property type="component" value="Chromosome"/>
</dbReference>